<reference evidence="9" key="3">
    <citation type="submission" date="2025-09" db="UniProtKB">
        <authorList>
            <consortium name="Ensembl"/>
        </authorList>
    </citation>
    <scope>IDENTIFICATION</scope>
</reference>
<reference evidence="9" key="1">
    <citation type="submission" date="2021-04" db="EMBL/GenBank/DDBJ databases">
        <authorList>
            <consortium name="Wellcome Sanger Institute Data Sharing"/>
        </authorList>
    </citation>
    <scope>NUCLEOTIDE SEQUENCE [LARGE SCALE GENOMIC DNA]</scope>
</reference>
<evidence type="ECO:0000313" key="10">
    <source>
        <dbReference type="Proteomes" id="UP000472264"/>
    </source>
</evidence>
<evidence type="ECO:0000256" key="7">
    <source>
        <dbReference type="PROSITE-ProRule" id="PRU00042"/>
    </source>
</evidence>
<dbReference type="FunFam" id="3.30.160.60:FF:000688">
    <property type="entry name" value="zinc finger protein 197 isoform X1"/>
    <property type="match status" value="1"/>
</dbReference>
<keyword evidence="10" id="KW-1185">Reference proteome</keyword>
<organism evidence="9 10">
    <name type="scientific">Echeneis naucrates</name>
    <name type="common">Live sharksucker</name>
    <dbReference type="NCBI Taxonomy" id="173247"/>
    <lineage>
        <taxon>Eukaryota</taxon>
        <taxon>Metazoa</taxon>
        <taxon>Chordata</taxon>
        <taxon>Craniata</taxon>
        <taxon>Vertebrata</taxon>
        <taxon>Euteleostomi</taxon>
        <taxon>Actinopterygii</taxon>
        <taxon>Neopterygii</taxon>
        <taxon>Teleostei</taxon>
        <taxon>Neoteleostei</taxon>
        <taxon>Acanthomorphata</taxon>
        <taxon>Carangaria</taxon>
        <taxon>Carangiformes</taxon>
        <taxon>Echeneidae</taxon>
        <taxon>Echeneis</taxon>
    </lineage>
</organism>
<dbReference type="PANTHER" id="PTHR24394">
    <property type="entry name" value="ZINC FINGER PROTEIN"/>
    <property type="match status" value="1"/>
</dbReference>
<dbReference type="PANTHER" id="PTHR24394:SF44">
    <property type="entry name" value="ZINC FINGER PROTEIN 271-LIKE"/>
    <property type="match status" value="1"/>
</dbReference>
<evidence type="ECO:0000256" key="4">
    <source>
        <dbReference type="ARBA" id="ARBA00022771"/>
    </source>
</evidence>
<keyword evidence="3" id="KW-0677">Repeat</keyword>
<keyword evidence="2" id="KW-0479">Metal-binding</keyword>
<dbReference type="InterPro" id="IPR013087">
    <property type="entry name" value="Znf_C2H2_type"/>
</dbReference>
<dbReference type="AlphaFoldDB" id="A0A665X2Q1"/>
<dbReference type="GO" id="GO:0008270">
    <property type="term" value="F:zinc ion binding"/>
    <property type="evidence" value="ECO:0007669"/>
    <property type="project" value="UniProtKB-KW"/>
</dbReference>
<evidence type="ECO:0000313" key="9">
    <source>
        <dbReference type="Ensembl" id="ENSENLP00000050364.1"/>
    </source>
</evidence>
<name>A0A665X2Q1_ECHNA</name>
<proteinExistence type="predicted"/>
<evidence type="ECO:0000256" key="6">
    <source>
        <dbReference type="ARBA" id="ARBA00023242"/>
    </source>
</evidence>
<protein>
    <recommendedName>
        <fullName evidence="8">C2H2-type domain-containing protein</fullName>
    </recommendedName>
</protein>
<dbReference type="SUPFAM" id="SSF57667">
    <property type="entry name" value="beta-beta-alpha zinc fingers"/>
    <property type="match status" value="2"/>
</dbReference>
<dbReference type="Ensembl" id="ENSENLT00000051598.1">
    <property type="protein sequence ID" value="ENSENLP00000050364.1"/>
    <property type="gene ID" value="ENSENLG00000021158.1"/>
</dbReference>
<feature type="domain" description="C2H2-type" evidence="8">
    <location>
        <begin position="78"/>
        <end position="101"/>
    </location>
</feature>
<dbReference type="SMART" id="SM00355">
    <property type="entry name" value="ZnF_C2H2"/>
    <property type="match status" value="3"/>
</dbReference>
<evidence type="ECO:0000256" key="3">
    <source>
        <dbReference type="ARBA" id="ARBA00022737"/>
    </source>
</evidence>
<feature type="domain" description="C2H2-type" evidence="8">
    <location>
        <begin position="50"/>
        <end position="77"/>
    </location>
</feature>
<reference evidence="9" key="2">
    <citation type="submission" date="2025-08" db="UniProtKB">
        <authorList>
            <consortium name="Ensembl"/>
        </authorList>
    </citation>
    <scope>IDENTIFICATION</scope>
</reference>
<dbReference type="Pfam" id="PF00096">
    <property type="entry name" value="zf-C2H2"/>
    <property type="match status" value="3"/>
</dbReference>
<evidence type="ECO:0000256" key="2">
    <source>
        <dbReference type="ARBA" id="ARBA00022723"/>
    </source>
</evidence>
<comment type="subcellular location">
    <subcellularLocation>
        <location evidence="1">Nucleus</location>
    </subcellularLocation>
</comment>
<keyword evidence="6" id="KW-0539">Nucleus</keyword>
<dbReference type="PROSITE" id="PS00028">
    <property type="entry name" value="ZINC_FINGER_C2H2_1"/>
    <property type="match status" value="3"/>
</dbReference>
<evidence type="ECO:0000256" key="1">
    <source>
        <dbReference type="ARBA" id="ARBA00004123"/>
    </source>
</evidence>
<dbReference type="GO" id="GO:0005634">
    <property type="term" value="C:nucleus"/>
    <property type="evidence" value="ECO:0007669"/>
    <property type="project" value="UniProtKB-SubCell"/>
</dbReference>
<dbReference type="Gene3D" id="3.30.160.60">
    <property type="entry name" value="Classic Zinc Finger"/>
    <property type="match status" value="4"/>
</dbReference>
<accession>A0A665X2Q1</accession>
<dbReference type="OMA" id="RQNFASK"/>
<sequence length="106" mass="12276">MVSASTLKHKLIHTGEKPFKCTVPDCDKSFRSTSEVKKHVLIQHTTERPYKCDVCGKGFIRMFLLRSHAKIHSGEKPFVCHICGKAFPKLYSMQRHKNLIHRFVTH</sequence>
<dbReference type="InParanoid" id="A0A665X2Q1"/>
<keyword evidence="4 7" id="KW-0863">Zinc-finger</keyword>
<feature type="domain" description="C2H2-type" evidence="8">
    <location>
        <begin position="19"/>
        <end position="49"/>
    </location>
</feature>
<dbReference type="Proteomes" id="UP000472264">
    <property type="component" value="Chromosome 19"/>
</dbReference>
<evidence type="ECO:0000256" key="5">
    <source>
        <dbReference type="ARBA" id="ARBA00022833"/>
    </source>
</evidence>
<dbReference type="InterPro" id="IPR036236">
    <property type="entry name" value="Znf_C2H2_sf"/>
</dbReference>
<dbReference type="FunFam" id="3.30.160.60:FF:000624">
    <property type="entry name" value="zinc finger protein 697"/>
    <property type="match status" value="2"/>
</dbReference>
<keyword evidence="5" id="KW-0862">Zinc</keyword>
<dbReference type="PROSITE" id="PS50157">
    <property type="entry name" value="ZINC_FINGER_C2H2_2"/>
    <property type="match status" value="3"/>
</dbReference>
<evidence type="ECO:0000259" key="8">
    <source>
        <dbReference type="PROSITE" id="PS50157"/>
    </source>
</evidence>
<dbReference type="GO" id="GO:0000981">
    <property type="term" value="F:DNA-binding transcription factor activity, RNA polymerase II-specific"/>
    <property type="evidence" value="ECO:0007669"/>
    <property type="project" value="TreeGrafter"/>
</dbReference>